<dbReference type="GO" id="GO:0016491">
    <property type="term" value="F:oxidoreductase activity"/>
    <property type="evidence" value="ECO:0007669"/>
    <property type="project" value="UniProtKB-KW"/>
</dbReference>
<evidence type="ECO:0000313" key="5">
    <source>
        <dbReference type="EMBL" id="OUR80108.1"/>
    </source>
</evidence>
<dbReference type="InterPro" id="IPR029479">
    <property type="entry name" value="Nitroreductase"/>
</dbReference>
<sequence length="218" mass="24771">MTHSIIDDLASRHTVKKYDATRKIPPADLDVLYEAMRLSASSINSQPWKFIVLESDEAKTRMSKTFANMHHYNLPHVFDSSQMILFAYNPKYNREDYAKVVDKGIVDKRTQPEKREAAFGGFLFAELNTSESGDTSTWTKAQTYLALGNTLHILARLKIDSTPMEGIDIELVNKEFSEELDGYQCDVALAIGYHHPEDDFNAKLPKSRLALNDVLVRI</sequence>
<evidence type="ECO:0000256" key="1">
    <source>
        <dbReference type="ARBA" id="ARBA00007118"/>
    </source>
</evidence>
<dbReference type="Gene3D" id="3.40.109.10">
    <property type="entry name" value="NADH Oxidase"/>
    <property type="match status" value="1"/>
</dbReference>
<evidence type="ECO:0000259" key="4">
    <source>
        <dbReference type="Pfam" id="PF00881"/>
    </source>
</evidence>
<keyword evidence="2" id="KW-0521">NADP</keyword>
<evidence type="ECO:0000256" key="2">
    <source>
        <dbReference type="ARBA" id="ARBA00022857"/>
    </source>
</evidence>
<evidence type="ECO:0000256" key="3">
    <source>
        <dbReference type="ARBA" id="ARBA00023002"/>
    </source>
</evidence>
<organism evidence="5 6">
    <name type="scientific">Colwellia psychrerythraea</name>
    <name type="common">Vibrio psychroerythus</name>
    <dbReference type="NCBI Taxonomy" id="28229"/>
    <lineage>
        <taxon>Bacteria</taxon>
        <taxon>Pseudomonadati</taxon>
        <taxon>Pseudomonadota</taxon>
        <taxon>Gammaproteobacteria</taxon>
        <taxon>Alteromonadales</taxon>
        <taxon>Colwelliaceae</taxon>
        <taxon>Colwellia</taxon>
    </lineage>
</organism>
<gene>
    <name evidence="5" type="ORF">A9Q75_11140</name>
</gene>
<keyword evidence="3" id="KW-0560">Oxidoreductase</keyword>
<dbReference type="EMBL" id="MAAF01000065">
    <property type="protein sequence ID" value="OUR80108.1"/>
    <property type="molecule type" value="Genomic_DNA"/>
</dbReference>
<dbReference type="SUPFAM" id="SSF55469">
    <property type="entry name" value="FMN-dependent nitroreductase-like"/>
    <property type="match status" value="1"/>
</dbReference>
<evidence type="ECO:0000313" key="6">
    <source>
        <dbReference type="Proteomes" id="UP000243053"/>
    </source>
</evidence>
<dbReference type="AlphaFoldDB" id="A0A1Y5EBR2"/>
<accession>A0A1Y5EBR2</accession>
<dbReference type="InterPro" id="IPR000415">
    <property type="entry name" value="Nitroreductase-like"/>
</dbReference>
<name>A0A1Y5EBR2_COLPS</name>
<comment type="caution">
    <text evidence="5">The sequence shown here is derived from an EMBL/GenBank/DDBJ whole genome shotgun (WGS) entry which is preliminary data.</text>
</comment>
<feature type="domain" description="Nitroreductase" evidence="4">
    <location>
        <begin position="10"/>
        <end position="193"/>
    </location>
</feature>
<dbReference type="PANTHER" id="PTHR43673">
    <property type="entry name" value="NAD(P)H NITROREDUCTASE YDGI-RELATED"/>
    <property type="match status" value="1"/>
</dbReference>
<protein>
    <submittedName>
        <fullName evidence="5">NAD(P)H-dependent oxidoreductase</fullName>
    </submittedName>
</protein>
<dbReference type="Proteomes" id="UP000243053">
    <property type="component" value="Unassembled WGS sequence"/>
</dbReference>
<dbReference type="Pfam" id="PF00881">
    <property type="entry name" value="Nitroreductase"/>
    <property type="match status" value="1"/>
</dbReference>
<reference evidence="6" key="1">
    <citation type="journal article" date="2017" name="Proc. Natl. Acad. Sci. U.S.A.">
        <title>Simulation of Deepwater Horizon oil plume reveals substrate specialization within a complex community of hydrocarbon degraders.</title>
        <authorList>
            <person name="Hu P."/>
            <person name="Dubinsky E.A."/>
            <person name="Probst A.J."/>
            <person name="Wang J."/>
            <person name="Sieber C.M.K."/>
            <person name="Tom L.M."/>
            <person name="Gardinali P."/>
            <person name="Banfield J.F."/>
            <person name="Atlas R.M."/>
            <person name="Andersen G.L."/>
        </authorList>
    </citation>
    <scope>NUCLEOTIDE SEQUENCE [LARGE SCALE GENOMIC DNA]</scope>
</reference>
<comment type="similarity">
    <text evidence="1">Belongs to the nitroreductase family.</text>
</comment>
<dbReference type="CDD" id="cd02149">
    <property type="entry name" value="NfsB-like"/>
    <property type="match status" value="1"/>
</dbReference>
<dbReference type="InterPro" id="IPR033878">
    <property type="entry name" value="NfsB-like"/>
</dbReference>
<dbReference type="PANTHER" id="PTHR43673:SF10">
    <property type="entry name" value="NADH DEHYDROGENASE_NAD(P)H NITROREDUCTASE XCC3605-RELATED"/>
    <property type="match status" value="1"/>
</dbReference>
<proteinExistence type="inferred from homology"/>